<keyword evidence="4 17" id="KW-0515">Mutator protein</keyword>
<comment type="function">
    <text evidence="15 17">Poorly processive, error-prone DNA polymerase involved in untargeted mutagenesis. Copies undamaged DNA at stalled replication forks, which arise in vivo from mismatched or misaligned primer ends. These misaligned primers can be extended by PolIV. Exhibits no 3'-5' exonuclease (proofreading) activity. May be involved in translesional synthesis, in conjunction with the beta clamp from PolIII.</text>
</comment>
<dbReference type="InterPro" id="IPR043128">
    <property type="entry name" value="Rev_trsase/Diguanyl_cyclase"/>
</dbReference>
<evidence type="ECO:0000313" key="21">
    <source>
        <dbReference type="Proteomes" id="UP000261811"/>
    </source>
</evidence>
<keyword evidence="13 17" id="KW-0238">DNA-binding</keyword>
<dbReference type="GO" id="GO:0042276">
    <property type="term" value="P:error-prone translesion synthesis"/>
    <property type="evidence" value="ECO:0007669"/>
    <property type="project" value="TreeGrafter"/>
</dbReference>
<dbReference type="GO" id="GO:0005829">
    <property type="term" value="C:cytosol"/>
    <property type="evidence" value="ECO:0007669"/>
    <property type="project" value="TreeGrafter"/>
</dbReference>
<evidence type="ECO:0000313" key="20">
    <source>
        <dbReference type="EMBL" id="RFU37542.1"/>
    </source>
</evidence>
<evidence type="ECO:0000256" key="1">
    <source>
        <dbReference type="ARBA" id="ARBA00004496"/>
    </source>
</evidence>
<dbReference type="InterPro" id="IPR050116">
    <property type="entry name" value="DNA_polymerase-Y"/>
</dbReference>
<dbReference type="Gene3D" id="3.30.70.270">
    <property type="match status" value="1"/>
</dbReference>
<dbReference type="NCBIfam" id="NF002677">
    <property type="entry name" value="PRK02406.1"/>
    <property type="match status" value="1"/>
</dbReference>
<evidence type="ECO:0000256" key="10">
    <source>
        <dbReference type="ARBA" id="ARBA00022763"/>
    </source>
</evidence>
<dbReference type="RefSeq" id="WP_117360857.1">
    <property type="nucleotide sequence ID" value="NZ_QURH01000956.1"/>
</dbReference>
<accession>A0A372JC45</accession>
<gene>
    <name evidence="17" type="primary">dinB</name>
    <name evidence="20" type="ORF">DZF91_32370</name>
</gene>
<evidence type="ECO:0000256" key="4">
    <source>
        <dbReference type="ARBA" id="ARBA00022457"/>
    </source>
</evidence>
<evidence type="ECO:0000256" key="17">
    <source>
        <dbReference type="HAMAP-Rule" id="MF_01113"/>
    </source>
</evidence>
<evidence type="ECO:0000256" key="8">
    <source>
        <dbReference type="ARBA" id="ARBA00022705"/>
    </source>
</evidence>
<dbReference type="Gene3D" id="3.40.1170.60">
    <property type="match status" value="1"/>
</dbReference>
<evidence type="ECO:0000256" key="9">
    <source>
        <dbReference type="ARBA" id="ARBA00022723"/>
    </source>
</evidence>
<keyword evidence="11 17" id="KW-0460">Magnesium</keyword>
<dbReference type="GO" id="GO:0003684">
    <property type="term" value="F:damaged DNA binding"/>
    <property type="evidence" value="ECO:0007669"/>
    <property type="project" value="InterPro"/>
</dbReference>
<keyword evidence="9 17" id="KW-0479">Metal-binding</keyword>
<feature type="binding site" evidence="17">
    <location>
        <position position="123"/>
    </location>
    <ligand>
        <name>Mg(2+)</name>
        <dbReference type="ChEBI" id="CHEBI:18420"/>
    </ligand>
</feature>
<dbReference type="InterPro" id="IPR017961">
    <property type="entry name" value="DNA_pol_Y-fam_little_finger"/>
</dbReference>
<dbReference type="CDD" id="cd03586">
    <property type="entry name" value="PolY_Pol_IV_kappa"/>
    <property type="match status" value="1"/>
</dbReference>
<dbReference type="SUPFAM" id="SSF100879">
    <property type="entry name" value="Lesion bypass DNA polymerase (Y-family), little finger domain"/>
    <property type="match status" value="1"/>
</dbReference>
<sequence>MSRKQQLHRPGPPPGPPGDDTGCSILHVDMDAFFVSVELLDRPELRGRPVVVGGVGGRGVVSAASYEAREYGVHSAMPMSRARRLCPHAVVLPPRHERYVAVSRAVFEIFRSVTPLVEPLSVDEAFLDVAGARKLYGRPAEIARLVRERVREQQGVTCSVGVAPTKFVAKLASTRCKPDGLMVVPADGVEEFLHALPVAALWGVGERTEQQLTRLGLRTVGQLARVPLATLQRELGNALGGHLHALAWGRDPRPVVPESVDKSIGAEETFDTDLDDPDEIRRELLRLAEKVGARLRAGGHAGRTVSVKLRDGDFKTITRSRTLREPTDLARVIYVTACELYEASGWDRVRLRLVGVRVENLTSADDAPRQLALDEPETGWREAERVIDQVASRFGHGAVRPAALVRRGGGRPAGRDAREHGDGRG</sequence>
<dbReference type="GO" id="GO:0006261">
    <property type="term" value="P:DNA-templated DNA replication"/>
    <property type="evidence" value="ECO:0007669"/>
    <property type="project" value="UniProtKB-UniRule"/>
</dbReference>
<dbReference type="NCBIfam" id="NF002751">
    <property type="entry name" value="PRK02794.1"/>
    <property type="match status" value="1"/>
</dbReference>
<dbReference type="EMBL" id="QURH01000956">
    <property type="protein sequence ID" value="RFU37542.1"/>
    <property type="molecule type" value="Genomic_DNA"/>
</dbReference>
<dbReference type="InterPro" id="IPR036775">
    <property type="entry name" value="DNA_pol_Y-fam_lit_finger_sf"/>
</dbReference>
<dbReference type="AlphaFoldDB" id="A0A372JC45"/>
<dbReference type="FunFam" id="3.30.1490.100:FF:000004">
    <property type="entry name" value="DNA polymerase IV"/>
    <property type="match status" value="1"/>
</dbReference>
<evidence type="ECO:0000256" key="12">
    <source>
        <dbReference type="ARBA" id="ARBA00022932"/>
    </source>
</evidence>
<comment type="similarity">
    <text evidence="2 17">Belongs to the DNA polymerase type-Y family.</text>
</comment>
<dbReference type="Pfam" id="PF00817">
    <property type="entry name" value="IMS"/>
    <property type="match status" value="1"/>
</dbReference>
<evidence type="ECO:0000256" key="14">
    <source>
        <dbReference type="ARBA" id="ARBA00023204"/>
    </source>
</evidence>
<dbReference type="SUPFAM" id="SSF56672">
    <property type="entry name" value="DNA/RNA polymerases"/>
    <property type="match status" value="1"/>
</dbReference>
<dbReference type="Pfam" id="PF11799">
    <property type="entry name" value="IMS_C"/>
    <property type="match status" value="1"/>
</dbReference>
<dbReference type="GO" id="GO:0003887">
    <property type="term" value="F:DNA-directed DNA polymerase activity"/>
    <property type="evidence" value="ECO:0007669"/>
    <property type="project" value="UniProtKB-UniRule"/>
</dbReference>
<protein>
    <recommendedName>
        <fullName evidence="17">DNA polymerase IV</fullName>
        <shortName evidence="17">Pol IV</shortName>
        <ecNumber evidence="17">2.7.7.7</ecNumber>
    </recommendedName>
</protein>
<evidence type="ECO:0000256" key="6">
    <source>
        <dbReference type="ARBA" id="ARBA00022679"/>
    </source>
</evidence>
<feature type="binding site" evidence="17">
    <location>
        <position position="29"/>
    </location>
    <ligand>
        <name>Mg(2+)</name>
        <dbReference type="ChEBI" id="CHEBI:18420"/>
    </ligand>
</feature>
<comment type="catalytic activity">
    <reaction evidence="16 17">
        <text>DNA(n) + a 2'-deoxyribonucleoside 5'-triphosphate = DNA(n+1) + diphosphate</text>
        <dbReference type="Rhea" id="RHEA:22508"/>
        <dbReference type="Rhea" id="RHEA-COMP:17339"/>
        <dbReference type="Rhea" id="RHEA-COMP:17340"/>
        <dbReference type="ChEBI" id="CHEBI:33019"/>
        <dbReference type="ChEBI" id="CHEBI:61560"/>
        <dbReference type="ChEBI" id="CHEBI:173112"/>
        <dbReference type="EC" id="2.7.7.7"/>
    </reaction>
</comment>
<dbReference type="Gene3D" id="1.10.150.20">
    <property type="entry name" value="5' to 3' exonuclease, C-terminal subdomain"/>
    <property type="match status" value="1"/>
</dbReference>
<dbReference type="InterPro" id="IPR001126">
    <property type="entry name" value="UmuC"/>
</dbReference>
<comment type="subunit">
    <text evidence="3 17">Monomer.</text>
</comment>
<feature type="site" description="Substrate discrimination" evidence="17">
    <location>
        <position position="34"/>
    </location>
</feature>
<dbReference type="PANTHER" id="PTHR11076">
    <property type="entry name" value="DNA REPAIR POLYMERASE UMUC / TRANSFERASE FAMILY MEMBER"/>
    <property type="match status" value="1"/>
</dbReference>
<dbReference type="Gene3D" id="3.30.1490.100">
    <property type="entry name" value="DNA polymerase, Y-family, little finger domain"/>
    <property type="match status" value="1"/>
</dbReference>
<evidence type="ECO:0000256" key="7">
    <source>
        <dbReference type="ARBA" id="ARBA00022695"/>
    </source>
</evidence>
<feature type="domain" description="UmuC" evidence="19">
    <location>
        <begin position="25"/>
        <end position="205"/>
    </location>
</feature>
<comment type="caution">
    <text evidence="20">The sequence shown here is derived from an EMBL/GenBank/DDBJ whole genome shotgun (WGS) entry which is preliminary data.</text>
</comment>
<dbReference type="Proteomes" id="UP000261811">
    <property type="component" value="Unassembled WGS sequence"/>
</dbReference>
<keyword evidence="14 17" id="KW-0234">DNA repair</keyword>
<dbReference type="InterPro" id="IPR043502">
    <property type="entry name" value="DNA/RNA_pol_sf"/>
</dbReference>
<feature type="region of interest" description="Disordered" evidence="18">
    <location>
        <begin position="402"/>
        <end position="425"/>
    </location>
</feature>
<keyword evidence="12 17" id="KW-0239">DNA-directed DNA polymerase</keyword>
<evidence type="ECO:0000256" key="15">
    <source>
        <dbReference type="ARBA" id="ARBA00025589"/>
    </source>
</evidence>
<dbReference type="InterPro" id="IPR053848">
    <property type="entry name" value="IMS_HHH_1"/>
</dbReference>
<comment type="cofactor">
    <cofactor evidence="17">
        <name>Mg(2+)</name>
        <dbReference type="ChEBI" id="CHEBI:18420"/>
    </cofactor>
    <text evidence="17">Binds 2 magnesium ions per subunit.</text>
</comment>
<dbReference type="PANTHER" id="PTHR11076:SF33">
    <property type="entry name" value="DNA POLYMERASE KAPPA"/>
    <property type="match status" value="1"/>
</dbReference>
<dbReference type="GO" id="GO:0009432">
    <property type="term" value="P:SOS response"/>
    <property type="evidence" value="ECO:0007669"/>
    <property type="project" value="TreeGrafter"/>
</dbReference>
<comment type="subcellular location">
    <subcellularLocation>
        <location evidence="1 17">Cytoplasm</location>
    </subcellularLocation>
</comment>
<reference evidence="20 21" key="1">
    <citation type="submission" date="2018-08" db="EMBL/GenBank/DDBJ databases">
        <title>Actinomadura jelena sp. nov., a novel Actinomycete isolated from soil in Chad.</title>
        <authorList>
            <person name="Shi L."/>
        </authorList>
    </citation>
    <scope>NUCLEOTIDE SEQUENCE [LARGE SCALE GENOMIC DNA]</scope>
    <source>
        <strain evidence="20 21">NEAU-G17</strain>
    </source>
</reference>
<feature type="active site" evidence="17">
    <location>
        <position position="124"/>
    </location>
</feature>
<dbReference type="NCBIfam" id="NF002882">
    <property type="entry name" value="PRK03348.1"/>
    <property type="match status" value="1"/>
</dbReference>
<evidence type="ECO:0000256" key="11">
    <source>
        <dbReference type="ARBA" id="ARBA00022842"/>
    </source>
</evidence>
<dbReference type="HAMAP" id="MF_01113">
    <property type="entry name" value="DNApol_IV"/>
    <property type="match status" value="1"/>
</dbReference>
<organism evidence="20 21">
    <name type="scientific">Actinomadura logoneensis</name>
    <dbReference type="NCBI Taxonomy" id="2293572"/>
    <lineage>
        <taxon>Bacteria</taxon>
        <taxon>Bacillati</taxon>
        <taxon>Actinomycetota</taxon>
        <taxon>Actinomycetes</taxon>
        <taxon>Streptosporangiales</taxon>
        <taxon>Thermomonosporaceae</taxon>
        <taxon>Actinomadura</taxon>
    </lineage>
</organism>
<keyword evidence="7 17" id="KW-0548">Nucleotidyltransferase</keyword>
<keyword evidence="6 17" id="KW-0808">Transferase</keyword>
<dbReference type="EC" id="2.7.7.7" evidence="17"/>
<keyword evidence="21" id="KW-1185">Reference proteome</keyword>
<evidence type="ECO:0000256" key="18">
    <source>
        <dbReference type="SAM" id="MobiDB-lite"/>
    </source>
</evidence>
<keyword evidence="10 17" id="KW-0227">DNA damage</keyword>
<dbReference type="Pfam" id="PF21999">
    <property type="entry name" value="IMS_HHH_1"/>
    <property type="match status" value="1"/>
</dbReference>
<evidence type="ECO:0000256" key="5">
    <source>
        <dbReference type="ARBA" id="ARBA00022490"/>
    </source>
</evidence>
<evidence type="ECO:0000256" key="3">
    <source>
        <dbReference type="ARBA" id="ARBA00011245"/>
    </source>
</evidence>
<dbReference type="NCBIfam" id="NF003015">
    <property type="entry name" value="PRK03858.1"/>
    <property type="match status" value="1"/>
</dbReference>
<dbReference type="InterPro" id="IPR022880">
    <property type="entry name" value="DNApol_IV"/>
</dbReference>
<feature type="region of interest" description="Disordered" evidence="18">
    <location>
        <begin position="1"/>
        <end position="22"/>
    </location>
</feature>
<evidence type="ECO:0000256" key="2">
    <source>
        <dbReference type="ARBA" id="ARBA00010945"/>
    </source>
</evidence>
<dbReference type="GO" id="GO:0000287">
    <property type="term" value="F:magnesium ion binding"/>
    <property type="evidence" value="ECO:0007669"/>
    <property type="project" value="UniProtKB-UniRule"/>
</dbReference>
<feature type="compositionally biased region" description="Basic and acidic residues" evidence="18">
    <location>
        <begin position="413"/>
        <end position="425"/>
    </location>
</feature>
<dbReference type="OrthoDB" id="9808813at2"/>
<keyword evidence="5 17" id="KW-0963">Cytoplasm</keyword>
<evidence type="ECO:0000256" key="16">
    <source>
        <dbReference type="ARBA" id="ARBA00049244"/>
    </source>
</evidence>
<keyword evidence="8 17" id="KW-0235">DNA replication</keyword>
<dbReference type="FunFam" id="3.40.1170.60:FF:000001">
    <property type="entry name" value="DNA polymerase IV"/>
    <property type="match status" value="1"/>
</dbReference>
<evidence type="ECO:0000256" key="13">
    <source>
        <dbReference type="ARBA" id="ARBA00023125"/>
    </source>
</evidence>
<dbReference type="GO" id="GO:0006281">
    <property type="term" value="P:DNA repair"/>
    <property type="evidence" value="ECO:0007669"/>
    <property type="project" value="UniProtKB-UniRule"/>
</dbReference>
<name>A0A372JC45_9ACTN</name>
<evidence type="ECO:0000259" key="19">
    <source>
        <dbReference type="PROSITE" id="PS50173"/>
    </source>
</evidence>
<dbReference type="PROSITE" id="PS50173">
    <property type="entry name" value="UMUC"/>
    <property type="match status" value="1"/>
</dbReference>
<proteinExistence type="inferred from homology"/>